<organism evidence="17 18">
    <name type="scientific">Gymnodraco acuticeps</name>
    <name type="common">Antarctic dragonfish</name>
    <dbReference type="NCBI Taxonomy" id="8218"/>
    <lineage>
        <taxon>Eukaryota</taxon>
        <taxon>Metazoa</taxon>
        <taxon>Chordata</taxon>
        <taxon>Craniata</taxon>
        <taxon>Vertebrata</taxon>
        <taxon>Euteleostomi</taxon>
        <taxon>Actinopterygii</taxon>
        <taxon>Neopterygii</taxon>
        <taxon>Teleostei</taxon>
        <taxon>Neoteleostei</taxon>
        <taxon>Acanthomorphata</taxon>
        <taxon>Eupercaria</taxon>
        <taxon>Perciformes</taxon>
        <taxon>Notothenioidei</taxon>
        <taxon>Bathydraconidae</taxon>
        <taxon>Gymnodraco</taxon>
    </lineage>
</organism>
<feature type="domain" description="Peptidase A2" evidence="15">
    <location>
        <begin position="211"/>
        <end position="292"/>
    </location>
</feature>
<dbReference type="Gene3D" id="3.10.10.10">
    <property type="entry name" value="HIV Type 1 Reverse Transcriptase, subunit A, domain 1"/>
    <property type="match status" value="1"/>
</dbReference>
<dbReference type="PANTHER" id="PTHR37984:SF13">
    <property type="entry name" value="RIBONUCLEASE H"/>
    <property type="match status" value="1"/>
</dbReference>
<feature type="domain" description="CCHC-type" evidence="14">
    <location>
        <begin position="117"/>
        <end position="133"/>
    </location>
</feature>
<dbReference type="GO" id="GO:0015074">
    <property type="term" value="P:DNA integration"/>
    <property type="evidence" value="ECO:0007669"/>
    <property type="project" value="InterPro"/>
</dbReference>
<keyword evidence="6" id="KW-0540">Nuclease</keyword>
<dbReference type="Gene3D" id="4.10.60.10">
    <property type="entry name" value="Zinc finger, CCHC-type"/>
    <property type="match status" value="1"/>
</dbReference>
<feature type="domain" description="Integrase catalytic" evidence="16">
    <location>
        <begin position="915"/>
        <end position="1065"/>
    </location>
</feature>
<dbReference type="Gene3D" id="3.30.70.270">
    <property type="match status" value="2"/>
</dbReference>
<feature type="compositionally biased region" description="Polar residues" evidence="13">
    <location>
        <begin position="133"/>
        <end position="144"/>
    </location>
</feature>
<dbReference type="FunFam" id="3.10.20.370:FF:000001">
    <property type="entry name" value="Retrovirus-related Pol polyprotein from transposon 17.6-like protein"/>
    <property type="match status" value="1"/>
</dbReference>
<dbReference type="PROSITE" id="PS50158">
    <property type="entry name" value="ZF_CCHC"/>
    <property type="match status" value="1"/>
</dbReference>
<dbReference type="GO" id="GO:0004190">
    <property type="term" value="F:aspartic-type endopeptidase activity"/>
    <property type="evidence" value="ECO:0007669"/>
    <property type="project" value="InterPro"/>
</dbReference>
<dbReference type="AlphaFoldDB" id="A0A6P8T9R8"/>
<keyword evidence="11" id="KW-0862">Zinc</keyword>
<keyword evidence="17" id="KW-1185">Reference proteome</keyword>
<dbReference type="InterPro" id="IPR050951">
    <property type="entry name" value="Retrovirus_Pol_polyprotein"/>
</dbReference>
<keyword evidence="5" id="KW-0548">Nucleotidyltransferase</keyword>
<feature type="region of interest" description="Disordered" evidence="13">
    <location>
        <begin position="132"/>
        <end position="174"/>
    </location>
</feature>
<dbReference type="GO" id="GO:0003676">
    <property type="term" value="F:nucleic acid binding"/>
    <property type="evidence" value="ECO:0007669"/>
    <property type="project" value="InterPro"/>
</dbReference>
<evidence type="ECO:0000256" key="8">
    <source>
        <dbReference type="ARBA" id="ARBA00022801"/>
    </source>
</evidence>
<evidence type="ECO:0000256" key="9">
    <source>
        <dbReference type="ARBA" id="ARBA00022918"/>
    </source>
</evidence>
<comment type="similarity">
    <text evidence="1">Belongs to the beta type-B retroviral polymerase family. HERV class-II K(HML-2) pol subfamily.</text>
</comment>
<dbReference type="CDD" id="cd09274">
    <property type="entry name" value="RNase_HI_RT_Ty3"/>
    <property type="match status" value="1"/>
</dbReference>
<evidence type="ECO:0000256" key="13">
    <source>
        <dbReference type="SAM" id="MobiDB-lite"/>
    </source>
</evidence>
<evidence type="ECO:0000256" key="11">
    <source>
        <dbReference type="PROSITE-ProRule" id="PRU00047"/>
    </source>
</evidence>
<dbReference type="GO" id="GO:0006508">
    <property type="term" value="P:proteolysis"/>
    <property type="evidence" value="ECO:0007669"/>
    <property type="project" value="InterPro"/>
</dbReference>
<dbReference type="FunFam" id="3.30.70.270:FF:000023">
    <property type="entry name" value="Pol"/>
    <property type="match status" value="1"/>
</dbReference>
<accession>A0A6P8T9R8</accession>
<dbReference type="GO" id="GO:0008270">
    <property type="term" value="F:zinc ion binding"/>
    <property type="evidence" value="ECO:0007669"/>
    <property type="project" value="UniProtKB-KW"/>
</dbReference>
<evidence type="ECO:0000256" key="12">
    <source>
        <dbReference type="SAM" id="Coils"/>
    </source>
</evidence>
<dbReference type="Gene3D" id="2.40.70.10">
    <property type="entry name" value="Acid Proteases"/>
    <property type="match status" value="1"/>
</dbReference>
<dbReference type="InterPro" id="IPR036397">
    <property type="entry name" value="RNaseH_sf"/>
</dbReference>
<dbReference type="InterPro" id="IPR021109">
    <property type="entry name" value="Peptidase_aspartic_dom_sf"/>
</dbReference>
<evidence type="ECO:0000256" key="6">
    <source>
        <dbReference type="ARBA" id="ARBA00022722"/>
    </source>
</evidence>
<dbReference type="PROSITE" id="PS50994">
    <property type="entry name" value="INTEGRASE"/>
    <property type="match status" value="1"/>
</dbReference>
<evidence type="ECO:0000256" key="10">
    <source>
        <dbReference type="ARBA" id="ARBA00039658"/>
    </source>
</evidence>
<keyword evidence="11" id="KW-0863">Zinc-finger</keyword>
<evidence type="ECO:0000256" key="1">
    <source>
        <dbReference type="ARBA" id="ARBA00010879"/>
    </source>
</evidence>
<proteinExistence type="inferred from homology"/>
<keyword evidence="9" id="KW-0695">RNA-directed DNA polymerase</keyword>
<name>A0A6P8T9R8_GYMAC</name>
<dbReference type="FunFam" id="1.10.340.70:FF:000003">
    <property type="entry name" value="Protein CBG25708"/>
    <property type="match status" value="1"/>
</dbReference>
<dbReference type="PANTHER" id="PTHR37984">
    <property type="entry name" value="PROTEIN CBG26694"/>
    <property type="match status" value="1"/>
</dbReference>
<evidence type="ECO:0000259" key="14">
    <source>
        <dbReference type="PROSITE" id="PS50158"/>
    </source>
</evidence>
<keyword evidence="4" id="KW-0808">Transferase</keyword>
<dbReference type="GO" id="GO:0003964">
    <property type="term" value="F:RNA-directed DNA polymerase activity"/>
    <property type="evidence" value="ECO:0007669"/>
    <property type="project" value="UniProtKB-KW"/>
</dbReference>
<dbReference type="InterPro" id="IPR001878">
    <property type="entry name" value="Znf_CCHC"/>
</dbReference>
<dbReference type="InterPro" id="IPR041588">
    <property type="entry name" value="Integrase_H2C2"/>
</dbReference>
<dbReference type="EC" id="2.7.7.49" evidence="3"/>
<sequence>MEYVAELRRLAQDCNYGNTLQQRLRDRIVCGINEDRIQRRLLSEADLTFEKALSIAVASETANKNAQEIQNQGATAKCFKMDKKPQEAYAHREPTKECYRCKGTKHEAADCKFKQEKCHACGKIGHIARACRSRSTQNGNSNKNADPKRERRQTTYHRSHKVQEQQSQSDSSEEDTFFLNKMRFRLGRMSEVHLRRVDPYMVEVKLDSKFVNFEIDTGCSLTIMNEQTFQRLWKDTTSPCLRPTKIHIESYTGDPVNVVGAAIVRVKYKHQRRYLPLIVVKGEGPSLLGRGWLEEIHLSWKEIKLRHKSRVLKHLKTEDKSLQQVLSKHENVFKEELGTLKGMKATIHVKADSVPRFFRPRSVPYAMRTKVDEEIDRLLKEGVISPVKHAEWAAPVVPILKPVGTVRLCGDYKLTVNTVSSLEQYPIPRMEDLFSALTGGKQFTKLDMSHAYQQILMDDESKKYLTVNTHRGLFTYNRLPFGVASAPAIFQRTMEGLLRGIPFVAVEDHLQNLETVLAKLEEAGLRLRRSKCTFLEEEVEYLGHRVDAQGLHPVERKVKAIMEAPNPTNVTELKSYLGLLNYYNKFLPNLATLLAPLHELLRQDVRWTWQKKQEDAFKKSKALLNSAEVLVHYSADRELIMSCDTSPYGMGAVLSHVMDDGTERPLGFMLRTLAPAEKNYSQLDKEGLAVIFGIKKFHKYLYGRTFTIYTDHKPLISIFNENKPIPQMGSPRVQRWAVHLSAYEYHIVYKPGKNNANADALSRLPLSEDVRESETAEQVLMIDLLDDTLVDTAKIKHWTAKDVILSQVHGYVLSGWPSVTEAPLKPYHQRREELSVRDGCVLWGARVIVPNKGREKILKVLHQTHSSMSKMKGLARSYVWWPGMDQDVEKEVQSCEECQKHHKLPPSAPLHPWEWPESPWTRIHVDYAGPFLGEMFLLIVDAHSKWMDIYPVKSATSQVTIEKLRQTFNVFGLPKMLVSDNGTCFTSTEFETFMKQNGIRHVRSAPFHPSSNGLAERAVQTFKGGMKKMKGETLQTRLSRFLFSYRITPHVTTGLSPAELMMSRRLRSALDLLLPDVKTRVQQKQLKQKQSHDTNRKLRSFTPGDKVFIRNYSYGPKWIPAVIDSSSGPVSYTVIIGSGKVVKRHVDQVRARLTDTVSLEPLLDSNRDTVVPVTIEQEGPPASEPVILCTPVPPDLPATPVVRRSERERQPPVYLKDLVK</sequence>
<dbReference type="FunFam" id="3.30.420.10:FF:000063">
    <property type="entry name" value="Retrovirus-related Pol polyprotein from transposon 297-like Protein"/>
    <property type="match status" value="1"/>
</dbReference>
<evidence type="ECO:0000259" key="15">
    <source>
        <dbReference type="PROSITE" id="PS50175"/>
    </source>
</evidence>
<gene>
    <name evidence="18" type="primary">LOC117538683</name>
</gene>
<evidence type="ECO:0000256" key="5">
    <source>
        <dbReference type="ARBA" id="ARBA00022695"/>
    </source>
</evidence>
<evidence type="ECO:0000256" key="2">
    <source>
        <dbReference type="ARBA" id="ARBA00012180"/>
    </source>
</evidence>
<dbReference type="InterPro" id="IPR001995">
    <property type="entry name" value="Peptidase_A2_cat"/>
</dbReference>
<dbReference type="GO" id="GO:0004523">
    <property type="term" value="F:RNA-DNA hybrid ribonuclease activity"/>
    <property type="evidence" value="ECO:0007669"/>
    <property type="project" value="UniProtKB-EC"/>
</dbReference>
<dbReference type="InParanoid" id="A0A6P8T9R8"/>
<evidence type="ECO:0000256" key="4">
    <source>
        <dbReference type="ARBA" id="ARBA00022679"/>
    </source>
</evidence>
<dbReference type="Gene3D" id="3.30.420.10">
    <property type="entry name" value="Ribonuclease H-like superfamily/Ribonuclease H"/>
    <property type="match status" value="1"/>
</dbReference>
<dbReference type="PROSITE" id="PS50175">
    <property type="entry name" value="ASP_PROT_RETROV"/>
    <property type="match status" value="1"/>
</dbReference>
<dbReference type="Pfam" id="PF00078">
    <property type="entry name" value="RVT_1"/>
    <property type="match status" value="1"/>
</dbReference>
<dbReference type="SUPFAM" id="SSF56672">
    <property type="entry name" value="DNA/RNA polymerases"/>
    <property type="match status" value="1"/>
</dbReference>
<dbReference type="Gene3D" id="1.10.340.70">
    <property type="match status" value="1"/>
</dbReference>
<dbReference type="Proteomes" id="UP000515161">
    <property type="component" value="Unplaced"/>
</dbReference>
<evidence type="ECO:0000313" key="17">
    <source>
        <dbReference type="Proteomes" id="UP000515161"/>
    </source>
</evidence>
<evidence type="ECO:0000259" key="16">
    <source>
        <dbReference type="PROSITE" id="PS50994"/>
    </source>
</evidence>
<dbReference type="Pfam" id="PF00665">
    <property type="entry name" value="rve"/>
    <property type="match status" value="1"/>
</dbReference>
<dbReference type="KEGG" id="gacu:117538683"/>
<dbReference type="InterPro" id="IPR036875">
    <property type="entry name" value="Znf_CCHC_sf"/>
</dbReference>
<reference evidence="18" key="1">
    <citation type="submission" date="2025-08" db="UniProtKB">
        <authorList>
            <consortium name="RefSeq"/>
        </authorList>
    </citation>
    <scope>IDENTIFICATION</scope>
</reference>
<feature type="coiled-coil region" evidence="12">
    <location>
        <begin position="503"/>
        <end position="530"/>
    </location>
</feature>
<dbReference type="SUPFAM" id="SSF53098">
    <property type="entry name" value="Ribonuclease H-like"/>
    <property type="match status" value="1"/>
</dbReference>
<dbReference type="CDD" id="cd01647">
    <property type="entry name" value="RT_LTR"/>
    <property type="match status" value="1"/>
</dbReference>
<keyword evidence="8" id="KW-0378">Hydrolase</keyword>
<dbReference type="InterPro" id="IPR012337">
    <property type="entry name" value="RNaseH-like_sf"/>
</dbReference>
<dbReference type="SUPFAM" id="SSF57756">
    <property type="entry name" value="Retrovirus zinc finger-like domains"/>
    <property type="match status" value="1"/>
</dbReference>
<dbReference type="SUPFAM" id="SSF50630">
    <property type="entry name" value="Acid proteases"/>
    <property type="match status" value="1"/>
</dbReference>
<dbReference type="InterPro" id="IPR000477">
    <property type="entry name" value="RT_dom"/>
</dbReference>
<dbReference type="GeneID" id="117538683"/>
<dbReference type="InterPro" id="IPR043128">
    <property type="entry name" value="Rev_trsase/Diguanyl_cyclase"/>
</dbReference>
<dbReference type="Pfam" id="PF17921">
    <property type="entry name" value="Integrase_H2C2"/>
    <property type="match status" value="1"/>
</dbReference>
<dbReference type="EC" id="3.1.26.4" evidence="2"/>
<evidence type="ECO:0000256" key="3">
    <source>
        <dbReference type="ARBA" id="ARBA00012493"/>
    </source>
</evidence>
<keyword evidence="12" id="KW-0175">Coiled coil</keyword>
<dbReference type="OrthoDB" id="775972at2759"/>
<dbReference type="InterPro" id="IPR041373">
    <property type="entry name" value="RT_RNaseH"/>
</dbReference>
<evidence type="ECO:0000313" key="18">
    <source>
        <dbReference type="RefSeq" id="XP_034060456.1"/>
    </source>
</evidence>
<dbReference type="RefSeq" id="XP_034060456.1">
    <property type="nucleotide sequence ID" value="XM_034204565.1"/>
</dbReference>
<dbReference type="SMART" id="SM00343">
    <property type="entry name" value="ZnF_C2HC"/>
    <property type="match status" value="2"/>
</dbReference>
<dbReference type="InterPro" id="IPR043502">
    <property type="entry name" value="DNA/RNA_pol_sf"/>
</dbReference>
<keyword evidence="11" id="KW-0479">Metal-binding</keyword>
<dbReference type="Pfam" id="PF17917">
    <property type="entry name" value="RT_RNaseH"/>
    <property type="match status" value="1"/>
</dbReference>
<evidence type="ECO:0000256" key="7">
    <source>
        <dbReference type="ARBA" id="ARBA00022759"/>
    </source>
</evidence>
<keyword evidence="7" id="KW-0255">Endonuclease</keyword>
<dbReference type="InterPro" id="IPR001584">
    <property type="entry name" value="Integrase_cat-core"/>
</dbReference>
<protein>
    <recommendedName>
        <fullName evidence="10">Gypsy retrotransposon integrase-like protein 1</fullName>
        <ecNumber evidence="3">2.7.7.49</ecNumber>
        <ecNumber evidence="2">3.1.26.4</ecNumber>
    </recommendedName>
</protein>